<proteinExistence type="predicted"/>
<feature type="binding site" evidence="4">
    <location>
        <begin position="118"/>
        <end position="122"/>
    </location>
    <ligand>
        <name>AMP</name>
        <dbReference type="ChEBI" id="CHEBI:456215"/>
    </ligand>
</feature>
<dbReference type="InterPro" id="IPR023088">
    <property type="entry name" value="PDEase"/>
</dbReference>
<evidence type="ECO:0000259" key="6">
    <source>
        <dbReference type="PROSITE" id="PS51845"/>
    </source>
</evidence>
<dbReference type="Gene3D" id="1.10.1300.10">
    <property type="entry name" value="3'5'-cyclic nucleotide phosphodiesterase, catalytic domain"/>
    <property type="match status" value="1"/>
</dbReference>
<evidence type="ECO:0000256" key="4">
    <source>
        <dbReference type="PIRSR" id="PIRSR623088-2"/>
    </source>
</evidence>
<dbReference type="InterPro" id="IPR002073">
    <property type="entry name" value="PDEase_catalytic_dom"/>
</dbReference>
<feature type="binding site" evidence="4">
    <location>
        <position position="159"/>
    </location>
    <ligand>
        <name>AMP</name>
        <dbReference type="ChEBI" id="CHEBI:456215"/>
    </ligand>
</feature>
<evidence type="ECO:0000256" key="3">
    <source>
        <dbReference type="PIRSR" id="PIRSR623088-1"/>
    </source>
</evidence>
<dbReference type="CDD" id="cd00077">
    <property type="entry name" value="HDc"/>
    <property type="match status" value="1"/>
</dbReference>
<sequence length="417" mass="48609">MIIKDFASDEEYDEEKNTKQSTNDFEIALSPVRPFKFIELLNTTLNPGSVPMNVIEELNSLNFDIFPYKDSNDEEFLILLLMQMFHKTGVMHEFNIPESTLYRFIKTVAMRYRSVPYHNFFHAWNVCQTMYFFLQSCGAGNFFNSYEVLALLIAALCHDCDHPGLNNTFQVKASTRVSILHKKSILENHHLFHCYNILSQPECNILQNMKHTDRKAVEWRISKLILATDLAFHGFIHDKLVEKKKTFVKFTKLNETKTVDDISQTEEEDRILLLCCLIKGGDLSNEIRPTNIAQRWAKLVIKEFFEQSKTERSLDLAVTPFMDPQKVILSKEQINFIEGLCLPLYEPLSTIFPPMALCVKQLLTNKAEWNNRLLNFFSNDMASIKKLPNTSIWERDQEGKKWNKKNLLSLLNQTKEK</sequence>
<dbReference type="InterPro" id="IPR036971">
    <property type="entry name" value="PDEase_catalytic_dom_sf"/>
</dbReference>
<name>A0A6B2L4I7_9EUKA</name>
<feature type="binding site" evidence="5">
    <location>
        <position position="158"/>
    </location>
    <ligand>
        <name>Zn(2+)</name>
        <dbReference type="ChEBI" id="CHEBI:29105"/>
        <label>1</label>
    </ligand>
</feature>
<feature type="domain" description="PDEase" evidence="6">
    <location>
        <begin position="21"/>
        <end position="376"/>
    </location>
</feature>
<dbReference type="GO" id="GO:0004114">
    <property type="term" value="F:3',5'-cyclic-nucleotide phosphodiesterase activity"/>
    <property type="evidence" value="ECO:0007669"/>
    <property type="project" value="InterPro"/>
</dbReference>
<evidence type="ECO:0000313" key="7">
    <source>
        <dbReference type="EMBL" id="NDV31855.1"/>
    </source>
</evidence>
<feature type="binding site" evidence="5">
    <location>
        <position position="159"/>
    </location>
    <ligand>
        <name>Zn(2+)</name>
        <dbReference type="ChEBI" id="CHEBI:29105"/>
        <label>2</label>
    </ligand>
</feature>
<dbReference type="PANTHER" id="PTHR11347">
    <property type="entry name" value="CYCLIC NUCLEOTIDE PHOSPHODIESTERASE"/>
    <property type="match status" value="1"/>
</dbReference>
<keyword evidence="2" id="KW-0378">Hydrolase</keyword>
<feature type="binding site" evidence="4">
    <location>
        <position position="282"/>
    </location>
    <ligand>
        <name>AMP</name>
        <dbReference type="ChEBI" id="CHEBI:456215"/>
    </ligand>
</feature>
<dbReference type="PRINTS" id="PR00387">
    <property type="entry name" value="PDIESTERASE1"/>
</dbReference>
<dbReference type="EMBL" id="GIBP01002886">
    <property type="protein sequence ID" value="NDV31855.1"/>
    <property type="molecule type" value="Transcribed_RNA"/>
</dbReference>
<protein>
    <recommendedName>
        <fullName evidence="6">PDEase domain-containing protein</fullName>
    </recommendedName>
</protein>
<organism evidence="7">
    <name type="scientific">Arcella intermedia</name>
    <dbReference type="NCBI Taxonomy" id="1963864"/>
    <lineage>
        <taxon>Eukaryota</taxon>
        <taxon>Amoebozoa</taxon>
        <taxon>Tubulinea</taxon>
        <taxon>Elardia</taxon>
        <taxon>Arcellinida</taxon>
        <taxon>Sphaerothecina</taxon>
        <taxon>Arcellidae</taxon>
        <taxon>Arcella</taxon>
    </lineage>
</organism>
<dbReference type="PROSITE" id="PS51845">
    <property type="entry name" value="PDEASE_I_2"/>
    <property type="match status" value="1"/>
</dbReference>
<dbReference type="Pfam" id="PF00233">
    <property type="entry name" value="PDEase_I"/>
    <property type="match status" value="1"/>
</dbReference>
<keyword evidence="1 5" id="KW-0479">Metal-binding</keyword>
<evidence type="ECO:0000256" key="2">
    <source>
        <dbReference type="ARBA" id="ARBA00022801"/>
    </source>
</evidence>
<dbReference type="GO" id="GO:0046872">
    <property type="term" value="F:metal ion binding"/>
    <property type="evidence" value="ECO:0007669"/>
    <property type="project" value="UniProtKB-KW"/>
</dbReference>
<dbReference type="SUPFAM" id="SSF109604">
    <property type="entry name" value="HD-domain/PDEase-like"/>
    <property type="match status" value="1"/>
</dbReference>
<dbReference type="AlphaFoldDB" id="A0A6B2L4I7"/>
<feature type="active site" description="Proton donor" evidence="3">
    <location>
        <position position="118"/>
    </location>
</feature>
<feature type="binding site" evidence="4">
    <location>
        <position position="333"/>
    </location>
    <ligand>
        <name>AMP</name>
        <dbReference type="ChEBI" id="CHEBI:456215"/>
    </ligand>
</feature>
<feature type="binding site" evidence="5">
    <location>
        <position position="159"/>
    </location>
    <ligand>
        <name>Zn(2+)</name>
        <dbReference type="ChEBI" id="CHEBI:29105"/>
        <label>1</label>
    </ligand>
</feature>
<accession>A0A6B2L4I7</accession>
<feature type="binding site" evidence="5">
    <location>
        <position position="122"/>
    </location>
    <ligand>
        <name>Zn(2+)</name>
        <dbReference type="ChEBI" id="CHEBI:29105"/>
        <label>1</label>
    </ligand>
</feature>
<evidence type="ECO:0000256" key="5">
    <source>
        <dbReference type="PIRSR" id="PIRSR623088-3"/>
    </source>
</evidence>
<dbReference type="GO" id="GO:0007165">
    <property type="term" value="P:signal transduction"/>
    <property type="evidence" value="ECO:0007669"/>
    <property type="project" value="InterPro"/>
</dbReference>
<dbReference type="SMART" id="SM00471">
    <property type="entry name" value="HDc"/>
    <property type="match status" value="1"/>
</dbReference>
<evidence type="ECO:0000256" key="1">
    <source>
        <dbReference type="ARBA" id="ARBA00022723"/>
    </source>
</evidence>
<dbReference type="InterPro" id="IPR003607">
    <property type="entry name" value="HD/PDEase_dom"/>
</dbReference>
<reference evidence="7" key="1">
    <citation type="journal article" date="2020" name="J. Eukaryot. Microbiol.">
        <title>De novo Sequencing, Assembly and Annotation of the Transcriptome for the Free-Living Testate Amoeba Arcella intermedia.</title>
        <authorList>
            <person name="Ribeiro G.M."/>
            <person name="Porfirio-Sousa A.L."/>
            <person name="Maurer-Alcala X.X."/>
            <person name="Katz L.A."/>
            <person name="Lahr D.J.G."/>
        </authorList>
    </citation>
    <scope>NUCLEOTIDE SEQUENCE</scope>
</reference>
<feature type="binding site" evidence="5">
    <location>
        <position position="282"/>
    </location>
    <ligand>
        <name>Zn(2+)</name>
        <dbReference type="ChEBI" id="CHEBI:29105"/>
        <label>1</label>
    </ligand>
</feature>